<feature type="compositionally biased region" description="Polar residues" evidence="1">
    <location>
        <begin position="188"/>
        <end position="198"/>
    </location>
</feature>
<evidence type="ECO:0000256" key="1">
    <source>
        <dbReference type="SAM" id="MobiDB-lite"/>
    </source>
</evidence>
<proteinExistence type="predicted"/>
<feature type="chain" id="PRO_5031419097" description="Lipoprotein" evidence="2">
    <location>
        <begin position="24"/>
        <end position="215"/>
    </location>
</feature>
<evidence type="ECO:0008006" key="5">
    <source>
        <dbReference type="Google" id="ProtNLM"/>
    </source>
</evidence>
<feature type="region of interest" description="Disordered" evidence="1">
    <location>
        <begin position="188"/>
        <end position="215"/>
    </location>
</feature>
<feature type="signal peptide" evidence="2">
    <location>
        <begin position="1"/>
        <end position="23"/>
    </location>
</feature>
<name>A0A7Y9NJA4_9BACT</name>
<feature type="compositionally biased region" description="Low complexity" evidence="1">
    <location>
        <begin position="199"/>
        <end position="208"/>
    </location>
</feature>
<gene>
    <name evidence="3" type="ORF">HDF12_000542</name>
</gene>
<dbReference type="Proteomes" id="UP000534186">
    <property type="component" value="Unassembled WGS sequence"/>
</dbReference>
<accession>A0A7Y9NJA4</accession>
<dbReference type="EMBL" id="JACCCV010000001">
    <property type="protein sequence ID" value="NYF50177.1"/>
    <property type="molecule type" value="Genomic_DNA"/>
</dbReference>
<reference evidence="3 4" key="1">
    <citation type="submission" date="2020-07" db="EMBL/GenBank/DDBJ databases">
        <title>Genomic Encyclopedia of Type Strains, Phase IV (KMG-V): Genome sequencing to study the core and pangenomes of soil and plant-associated prokaryotes.</title>
        <authorList>
            <person name="Whitman W."/>
        </authorList>
    </citation>
    <scope>NUCLEOTIDE SEQUENCE [LARGE SCALE GENOMIC DNA]</scope>
    <source>
        <strain evidence="3 4">M8UP30</strain>
    </source>
</reference>
<sequence length="215" mass="23021">MNMLSIRITLRTAALCGALVALATGCNKKADNTLNFTSAINTYYSAHPACLWSEPIKFPVQADTSNNSKTSNYDALVDQGLLVRTTAEKKVLIIASKQVNNYDLSDKGRAAWTADTTQPGYGNFCYGHRKVSSIDSSTPTTSDPGATTQVTYHYNIPDAPAWATAAETQNAYPQLQTELAAPQNAQATLTNTSNGWQVSSAKSTNSSSNDGKIVE</sequence>
<keyword evidence="2" id="KW-0732">Signal</keyword>
<comment type="caution">
    <text evidence="3">The sequence shown here is derived from an EMBL/GenBank/DDBJ whole genome shotgun (WGS) entry which is preliminary data.</text>
</comment>
<evidence type="ECO:0000256" key="2">
    <source>
        <dbReference type="SAM" id="SignalP"/>
    </source>
</evidence>
<evidence type="ECO:0000313" key="3">
    <source>
        <dbReference type="EMBL" id="NYF50177.1"/>
    </source>
</evidence>
<protein>
    <recommendedName>
        <fullName evidence="5">Lipoprotein</fullName>
    </recommendedName>
</protein>
<dbReference type="PROSITE" id="PS51257">
    <property type="entry name" value="PROKAR_LIPOPROTEIN"/>
    <property type="match status" value="1"/>
</dbReference>
<evidence type="ECO:0000313" key="4">
    <source>
        <dbReference type="Proteomes" id="UP000534186"/>
    </source>
</evidence>
<dbReference type="AlphaFoldDB" id="A0A7Y9NJA4"/>
<organism evidence="3 4">
    <name type="scientific">Tunturiibacter lichenicola</name>
    <dbReference type="NCBI Taxonomy" id="2051959"/>
    <lineage>
        <taxon>Bacteria</taxon>
        <taxon>Pseudomonadati</taxon>
        <taxon>Acidobacteriota</taxon>
        <taxon>Terriglobia</taxon>
        <taxon>Terriglobales</taxon>
        <taxon>Acidobacteriaceae</taxon>
        <taxon>Tunturiibacter</taxon>
    </lineage>
</organism>